<dbReference type="Proteomes" id="UP000774617">
    <property type="component" value="Unassembled WGS sequence"/>
</dbReference>
<evidence type="ECO:0000256" key="1">
    <source>
        <dbReference type="SAM" id="MobiDB-lite"/>
    </source>
</evidence>
<evidence type="ECO:0000313" key="3">
    <source>
        <dbReference type="Proteomes" id="UP000774617"/>
    </source>
</evidence>
<feature type="compositionally biased region" description="Basic residues" evidence="1">
    <location>
        <begin position="152"/>
        <end position="166"/>
    </location>
</feature>
<keyword evidence="3" id="KW-1185">Reference proteome</keyword>
<protein>
    <submittedName>
        <fullName evidence="2">Uncharacterized protein</fullName>
    </submittedName>
</protein>
<feature type="region of interest" description="Disordered" evidence="1">
    <location>
        <begin position="128"/>
        <end position="206"/>
    </location>
</feature>
<feature type="region of interest" description="Disordered" evidence="1">
    <location>
        <begin position="261"/>
        <end position="303"/>
    </location>
</feature>
<gene>
    <name evidence="2" type="ORF">B0J12DRAFT_771697</name>
</gene>
<feature type="region of interest" description="Disordered" evidence="1">
    <location>
        <begin position="395"/>
        <end position="447"/>
    </location>
</feature>
<comment type="caution">
    <text evidence="2">The sequence shown here is derived from an EMBL/GenBank/DDBJ whole genome shotgun (WGS) entry which is preliminary data.</text>
</comment>
<name>A0ABQ8FWB2_9PEZI</name>
<organism evidence="2 3">
    <name type="scientific">Macrophomina phaseolina</name>
    <dbReference type="NCBI Taxonomy" id="35725"/>
    <lineage>
        <taxon>Eukaryota</taxon>
        <taxon>Fungi</taxon>
        <taxon>Dikarya</taxon>
        <taxon>Ascomycota</taxon>
        <taxon>Pezizomycotina</taxon>
        <taxon>Dothideomycetes</taxon>
        <taxon>Dothideomycetes incertae sedis</taxon>
        <taxon>Botryosphaeriales</taxon>
        <taxon>Botryosphaeriaceae</taxon>
        <taxon>Macrophomina</taxon>
    </lineage>
</organism>
<accession>A0ABQ8FWB2</accession>
<dbReference type="EMBL" id="JAGTJR010000057">
    <property type="protein sequence ID" value="KAH7025583.1"/>
    <property type="molecule type" value="Genomic_DNA"/>
</dbReference>
<evidence type="ECO:0000313" key="2">
    <source>
        <dbReference type="EMBL" id="KAH7025583.1"/>
    </source>
</evidence>
<sequence length="447" mass="48797">MAKISPEPPEPFARCNIRHIILPHPVSSVQGGVRCWKGGKSGGSCMDNSAEPIELGVREARHGPKTEPAREYWRCSVRLEEENVPGRPGPAACSRSCPFAHEQQCASRQAAWDSHLWEARLDLRPTCNIQPTAPPSAAHQYSVGPIASGPRRSLRRNGRRYSRGIQRRSSGSRSDGSWRRLTPRGHEGQMQGLRRNCDDSPQEGAEDRRWDIRCCDKIHRRHPGGRRSRRGPGSLLRADAGADLRRAHVWAGGVIYAQHRPRPPVLQGRARPGFGQQPVRGGGARAQSALPQPGKGRAAPVGPCSHARPAPCIIATSGQDALSLSSASAHIDTRHSGTTLAPRRRVEPARTAISCSVQRADKRRMRAAELEEKNFPAGRIHLCRDAVPQQQVHANGRVRPAARNGRLTADGPAVVPREAEQPTDRATRTTLDDTALFFSPPLGPGTQ</sequence>
<feature type="compositionally biased region" description="Basic and acidic residues" evidence="1">
    <location>
        <begin position="417"/>
        <end position="431"/>
    </location>
</feature>
<proteinExistence type="predicted"/>
<reference evidence="2 3" key="1">
    <citation type="journal article" date="2021" name="Nat. Commun.">
        <title>Genetic determinants of endophytism in the Arabidopsis root mycobiome.</title>
        <authorList>
            <person name="Mesny F."/>
            <person name="Miyauchi S."/>
            <person name="Thiergart T."/>
            <person name="Pickel B."/>
            <person name="Atanasova L."/>
            <person name="Karlsson M."/>
            <person name="Huettel B."/>
            <person name="Barry K.W."/>
            <person name="Haridas S."/>
            <person name="Chen C."/>
            <person name="Bauer D."/>
            <person name="Andreopoulos W."/>
            <person name="Pangilinan J."/>
            <person name="LaButti K."/>
            <person name="Riley R."/>
            <person name="Lipzen A."/>
            <person name="Clum A."/>
            <person name="Drula E."/>
            <person name="Henrissat B."/>
            <person name="Kohler A."/>
            <person name="Grigoriev I.V."/>
            <person name="Martin F.M."/>
            <person name="Hacquard S."/>
        </authorList>
    </citation>
    <scope>NUCLEOTIDE SEQUENCE [LARGE SCALE GENOMIC DNA]</scope>
    <source>
        <strain evidence="2 3">MPI-SDFR-AT-0080</strain>
    </source>
</reference>